<name>A0AAD5M8V4_PYTIN</name>
<evidence type="ECO:0000313" key="3">
    <source>
        <dbReference type="EMBL" id="KAJ0398792.1"/>
    </source>
</evidence>
<dbReference type="Proteomes" id="UP001209570">
    <property type="component" value="Unassembled WGS sequence"/>
</dbReference>
<comment type="caution">
    <text evidence="3">The sequence shown here is derived from an EMBL/GenBank/DDBJ whole genome shotgun (WGS) entry which is preliminary data.</text>
</comment>
<gene>
    <name evidence="3" type="ORF">P43SY_007405</name>
</gene>
<dbReference type="SUPFAM" id="SSF51126">
    <property type="entry name" value="Pectin lyase-like"/>
    <property type="match status" value="2"/>
</dbReference>
<feature type="transmembrane region" description="Helical" evidence="2">
    <location>
        <begin position="794"/>
        <end position="816"/>
    </location>
</feature>
<accession>A0AAD5M8V4</accession>
<feature type="region of interest" description="Disordered" evidence="1">
    <location>
        <begin position="1103"/>
        <end position="1135"/>
    </location>
</feature>
<dbReference type="InterPro" id="IPR006626">
    <property type="entry name" value="PbH1"/>
</dbReference>
<dbReference type="SMART" id="SM00710">
    <property type="entry name" value="PbH1"/>
    <property type="match status" value="9"/>
</dbReference>
<keyword evidence="4" id="KW-1185">Reference proteome</keyword>
<organism evidence="3 4">
    <name type="scientific">Pythium insidiosum</name>
    <name type="common">Pythiosis disease agent</name>
    <dbReference type="NCBI Taxonomy" id="114742"/>
    <lineage>
        <taxon>Eukaryota</taxon>
        <taxon>Sar</taxon>
        <taxon>Stramenopiles</taxon>
        <taxon>Oomycota</taxon>
        <taxon>Peronosporomycetes</taxon>
        <taxon>Pythiales</taxon>
        <taxon>Pythiaceae</taxon>
        <taxon>Pythium</taxon>
    </lineage>
</organism>
<dbReference type="Gene3D" id="2.160.20.10">
    <property type="entry name" value="Single-stranded right-handed beta-helix, Pectin lyase-like"/>
    <property type="match status" value="2"/>
</dbReference>
<dbReference type="AlphaFoldDB" id="A0AAD5M8V4"/>
<protein>
    <recommendedName>
        <fullName evidence="5">Right handed beta helix domain-containing protein</fullName>
    </recommendedName>
</protein>
<keyword evidence="2" id="KW-0812">Transmembrane</keyword>
<keyword evidence="2" id="KW-1133">Transmembrane helix</keyword>
<feature type="compositionally biased region" description="Low complexity" evidence="1">
    <location>
        <begin position="1103"/>
        <end position="1120"/>
    </location>
</feature>
<proteinExistence type="predicted"/>
<dbReference type="PANTHER" id="PTHR11319:SF35">
    <property type="entry name" value="OUTER MEMBRANE PROTEIN PMPC-RELATED"/>
    <property type="match status" value="1"/>
</dbReference>
<dbReference type="PANTHER" id="PTHR11319">
    <property type="entry name" value="G PROTEIN-COUPLED RECEPTOR-RELATED"/>
    <property type="match status" value="1"/>
</dbReference>
<reference evidence="3" key="1">
    <citation type="submission" date="2021-12" db="EMBL/GenBank/DDBJ databases">
        <title>Prjna785345.</title>
        <authorList>
            <person name="Rujirawat T."/>
            <person name="Krajaejun T."/>
        </authorList>
    </citation>
    <scope>NUCLEOTIDE SEQUENCE</scope>
    <source>
        <strain evidence="3">Pi057C3</strain>
    </source>
</reference>
<dbReference type="EMBL" id="JAKCXM010000204">
    <property type="protein sequence ID" value="KAJ0398792.1"/>
    <property type="molecule type" value="Genomic_DNA"/>
</dbReference>
<evidence type="ECO:0008006" key="5">
    <source>
        <dbReference type="Google" id="ProtNLM"/>
    </source>
</evidence>
<evidence type="ECO:0000256" key="1">
    <source>
        <dbReference type="SAM" id="MobiDB-lite"/>
    </source>
</evidence>
<dbReference type="InterPro" id="IPR011050">
    <property type="entry name" value="Pectin_lyase_fold/virulence"/>
</dbReference>
<evidence type="ECO:0000313" key="4">
    <source>
        <dbReference type="Proteomes" id="UP001209570"/>
    </source>
</evidence>
<dbReference type="InterPro" id="IPR012334">
    <property type="entry name" value="Pectin_lyas_fold"/>
</dbReference>
<sequence>MGLASGGRLVYVSTTGSDSGACGLTLASACRNIAFTIMSIARPGDTIEISPGLYTEGGPTIIVGAMAGVNDLTVRSADGKRSVTIDRQYLGRYFEFMTGTGTFNVQGLRFLRGGWDTAAAGQDYAGGLMRIATDAPNDAVHFHDCHFEGNINPNAGQSGRGGVATITAGQPKFTYCSFNDNWGGTAGTIHVGSAAKPVFEHCVFENSGCFDGWGGVVVPEDDSRGVWRHCVFRNNSCNFGGAVDDGGSAQPLFENCTFEGNYGRNLGGAYYGFGQAHSRFVGCKFVGNRVAKGGNGQDFYLSSSVSATFEDCSFDTGPDPVRIADGGAGACKDNSTVTMTRCTLRGYQATFGTIALTVTARGSFDSCIFDGNDGIRGGAITTERSIIIRNCTFSNNVANEGGAVCISGDANKRIVVRIENSTFNGNVVQSVGGAIKASGATVLEIENSAFDFNTANGVGGGALFASSDTTVSIAGSRFTRGAAASGGGIWAEGKIQVTKSTFEDNVLFAGDVDSSDICSFGFGAGGAIFLSLPSDKIGLAFSDPNASAVCDLSAFFIFSGLALRGNSAGGGGGGGVYFDGDLPPCVSTVAQVCAGCEFSGNVASYGADMASAISGLALVSDLPRTWELMAPVDVVIGGVDAFGQRLAGSQAPVTVRIELVSAENQSSTRPPVALVSNSARVFRLGNVTFRNVALKTSEVTNTRDRKLLLKFSADKPGHFSSMLNSAMKLVVPLTLSRCLQGEGLVAPDGRCLVEAPGNKQEIIAGVIVAVVLSACFFFMLYWSYKHSHRVLETLHAIVTGVGGIVLRFMFELLDLVTDLQALVDLFLYDLTIQHQTLIRAAYVTIVVISFVPSVGLLRWSAHAIRSQWKRIQARKVFVLEVAYGISSVGSSFIQPAAPSGARATSGALSANGPPRKSVDKVMSLRVESFNATATHKPSTSPVKTQATRDATKSPPSTTQRRWDIPAVLQFLQKYTEMLELDLEYQYVRTSYMKRVLARLITEDVLLLAFNLYIYQTNKHDGHFARSKFRTSLEYSILTSAVSFGAQVQTVATWLQSNKIGEIVEQLGHLKRLRVAAVAEQGDEKGDDDSRHELLSDWRRNVARGGASGLSRSNLSASARAVKLVEPRQPDVTPQS</sequence>
<keyword evidence="2" id="KW-0472">Membrane</keyword>
<feature type="transmembrane region" description="Helical" evidence="2">
    <location>
        <begin position="762"/>
        <end position="782"/>
    </location>
</feature>
<feature type="region of interest" description="Disordered" evidence="1">
    <location>
        <begin position="932"/>
        <end position="958"/>
    </location>
</feature>
<evidence type="ECO:0000256" key="2">
    <source>
        <dbReference type="SAM" id="Phobius"/>
    </source>
</evidence>
<feature type="transmembrane region" description="Helical" evidence="2">
    <location>
        <begin position="836"/>
        <end position="859"/>
    </location>
</feature>